<feature type="transmembrane region" description="Helical" evidence="8">
    <location>
        <begin position="689"/>
        <end position="707"/>
    </location>
</feature>
<dbReference type="CDD" id="cd13402">
    <property type="entry name" value="LT_TF-like"/>
    <property type="match status" value="1"/>
</dbReference>
<dbReference type="GO" id="GO:0006508">
    <property type="term" value="P:proteolysis"/>
    <property type="evidence" value="ECO:0007669"/>
    <property type="project" value="UniProtKB-KW"/>
</dbReference>
<dbReference type="Gene3D" id="1.10.287.1490">
    <property type="match status" value="1"/>
</dbReference>
<proteinExistence type="inferred from homology"/>
<keyword evidence="5" id="KW-0482">Metalloprotease</keyword>
<protein>
    <recommendedName>
        <fullName evidence="4">lysostaphin</fullName>
        <ecNumber evidence="4">3.4.24.75</ecNumber>
    </recommendedName>
</protein>
<evidence type="ECO:0000256" key="1">
    <source>
        <dbReference type="ARBA" id="ARBA00001667"/>
    </source>
</evidence>
<dbReference type="Gene3D" id="1.20.120.20">
    <property type="entry name" value="Apolipoprotein"/>
    <property type="match status" value="2"/>
</dbReference>
<dbReference type="RefSeq" id="WP_282861766.1">
    <property type="nucleotide sequence ID" value="NZ_CP118848.1"/>
</dbReference>
<dbReference type="Gene3D" id="2.70.70.10">
    <property type="entry name" value="Glucose Permease (Domain IIA)"/>
    <property type="match status" value="1"/>
</dbReference>
<dbReference type="InterPro" id="IPR011055">
    <property type="entry name" value="Dup_hybrid_motif"/>
</dbReference>
<accession>A0AAX3W2M1</accession>
<name>A0AAX3W2M1_MAMLE</name>
<dbReference type="Pfam" id="PF20155">
    <property type="entry name" value="TMP_3"/>
    <property type="match status" value="1"/>
</dbReference>
<feature type="region of interest" description="Disordered" evidence="7">
    <location>
        <begin position="1548"/>
        <end position="1567"/>
    </location>
</feature>
<keyword evidence="5" id="KW-0645">Protease</keyword>
<keyword evidence="8" id="KW-0812">Transmembrane</keyword>
<comment type="cofactor">
    <cofactor evidence="2">
        <name>Zn(2+)</name>
        <dbReference type="ChEBI" id="CHEBI:29105"/>
    </cofactor>
</comment>
<comment type="similarity">
    <text evidence="3">Belongs to the peptidase M23B family.</text>
</comment>
<dbReference type="EC" id="3.4.24.75" evidence="4"/>
<dbReference type="InterPro" id="IPR013491">
    <property type="entry name" value="Tape_meas_N"/>
</dbReference>
<feature type="transmembrane region" description="Helical" evidence="8">
    <location>
        <begin position="497"/>
        <end position="523"/>
    </location>
</feature>
<evidence type="ECO:0000256" key="3">
    <source>
        <dbReference type="ARBA" id="ARBA00006646"/>
    </source>
</evidence>
<reference evidence="11" key="1">
    <citation type="journal article" date="2023" name="Antibiotics">
        <title>Prevalence and Molecular Characterization of Methicillin-Resistant Staphylococci (MRS) and Mammaliicocci (MRM) in Dromedary Camels from Algeria: First Detection of SCCmec-mecC Hybrid in Methicillin-Resistant Mammaliicoccus lentus.</title>
        <authorList>
            <person name="Belhout C."/>
            <person name="Boyen F."/>
            <person name="Vereecke N."/>
            <person name="Theuns S."/>
            <person name="Taibi N."/>
            <person name="Stegger M."/>
            <person name="de la Fe-Rodriguez P.Y."/>
            <person name="Bouayad L."/>
            <person name="Elgroud R."/>
            <person name="Butaye P."/>
        </authorList>
    </citation>
    <scope>NUCLEOTIDE SEQUENCE</scope>
    <source>
        <strain evidence="11">7048</strain>
    </source>
</reference>
<feature type="transmembrane region" description="Helical" evidence="8">
    <location>
        <begin position="656"/>
        <end position="677"/>
    </location>
</feature>
<evidence type="ECO:0000256" key="5">
    <source>
        <dbReference type="ARBA" id="ARBA00023049"/>
    </source>
</evidence>
<evidence type="ECO:0000313" key="11">
    <source>
        <dbReference type="EMBL" id="WHI58994.1"/>
    </source>
</evidence>
<organism evidence="11 12">
    <name type="scientific">Mammaliicoccus lentus</name>
    <name type="common">Staphylococcus lentus</name>
    <dbReference type="NCBI Taxonomy" id="42858"/>
    <lineage>
        <taxon>Bacteria</taxon>
        <taxon>Bacillati</taxon>
        <taxon>Bacillota</taxon>
        <taxon>Bacilli</taxon>
        <taxon>Bacillales</taxon>
        <taxon>Staphylococcaceae</taxon>
        <taxon>Mammaliicoccus</taxon>
    </lineage>
</organism>
<dbReference type="EMBL" id="CP118848">
    <property type="protein sequence ID" value="WHI58994.1"/>
    <property type="molecule type" value="Genomic_DNA"/>
</dbReference>
<keyword evidence="8" id="KW-1133">Transmembrane helix</keyword>
<dbReference type="PANTHER" id="PTHR37813">
    <property type="entry name" value="FELS-2 PROPHAGE PROTEIN"/>
    <property type="match status" value="1"/>
</dbReference>
<keyword evidence="5" id="KW-0378">Hydrolase</keyword>
<evidence type="ECO:0000313" key="12">
    <source>
        <dbReference type="Proteomes" id="UP001223261"/>
    </source>
</evidence>
<dbReference type="NCBIfam" id="TIGR02675">
    <property type="entry name" value="tape_meas_nterm"/>
    <property type="match status" value="1"/>
</dbReference>
<feature type="domain" description="Tape measure protein N-terminal" evidence="10">
    <location>
        <begin position="195"/>
        <end position="354"/>
    </location>
</feature>
<feature type="domain" description="M23ase beta-sheet core" evidence="9">
    <location>
        <begin position="1277"/>
        <end position="1361"/>
    </location>
</feature>
<dbReference type="Proteomes" id="UP001223261">
    <property type="component" value="Chromosome"/>
</dbReference>
<dbReference type="GO" id="GO:0008237">
    <property type="term" value="F:metallopeptidase activity"/>
    <property type="evidence" value="ECO:0007669"/>
    <property type="project" value="UniProtKB-KW"/>
</dbReference>
<evidence type="ECO:0000259" key="10">
    <source>
        <dbReference type="Pfam" id="PF20155"/>
    </source>
</evidence>
<evidence type="ECO:0000256" key="8">
    <source>
        <dbReference type="SAM" id="Phobius"/>
    </source>
</evidence>
<evidence type="ECO:0000259" key="9">
    <source>
        <dbReference type="Pfam" id="PF01551"/>
    </source>
</evidence>
<evidence type="ECO:0000256" key="4">
    <source>
        <dbReference type="ARBA" id="ARBA00012322"/>
    </source>
</evidence>
<dbReference type="Pfam" id="PF01551">
    <property type="entry name" value="Peptidase_M23"/>
    <property type="match status" value="1"/>
</dbReference>
<evidence type="ECO:0000256" key="7">
    <source>
        <dbReference type="SAM" id="MobiDB-lite"/>
    </source>
</evidence>
<dbReference type="InterPro" id="IPR016047">
    <property type="entry name" value="M23ase_b-sheet_dom"/>
</dbReference>
<feature type="compositionally biased region" description="Polar residues" evidence="7">
    <location>
        <begin position="1556"/>
        <end position="1567"/>
    </location>
</feature>
<feature type="coiled-coil region" evidence="6">
    <location>
        <begin position="51"/>
        <end position="134"/>
    </location>
</feature>
<sequence length="1630" mass="175650">MAEDVRSMSISLSMEDTNIDRTLSQIRRSFRSLSSDVKLINKDFQYGEKGIADYKNRMTELDSAVKIAESNVEDLEEQYHEVGEAQGYTSKEALKLRQEWAKQKNELNFLQRDLKGATAELKEFQRQQAIANSKWTKSSNMFSSMSKGLESMSGKLTSTGKSLTNSITKPALIAGAAVGGITAKLGFDRLIGLDSAKAKLEGLGYSTKEVGKISDQVTNAIKGGMTTMAEGTDVAAGALASGVKEGKELEHYIKLVGDAAVGANRPVSDMAMIFNRVQGQGKLMTQELNMVEEGMPGFSKAMAKHLGVSYEAFREMVTNGEVSSKEFLTVMDDFAGGMAGAYSKSFKGMWQNTKAYIGMIGESMLSGVFEQSKDSLREFEKLLQSKGLQEWASETGEKLGNAFSKISNAISGLVGWFNSLDKDTQKSIASVMNWSTLILVGLGPVLTIMGKLTGALAGTFGGLSKFTGFMGKLSGESKVAGSLLGGFTNMFPKLGGAIGLVANPIGLTVVAIGALAAGLVIAYKKSETFRNIVNGAFEAVKVGLQALWEGVKTFLKPVTDAIVKFGGELKKSIGDFWAENGAQFMEALSNIKNAFISLWEACKPAIDGIGTGFAAAFGAIKTIVTAVMPVITEIFKVGWLLIQSLIVSVWNNIKGVITGALNVIMGVIKVFSGIFTGDFKLMWEGVKQIFTGALTFIWNLVQLWFVGKLLGVFKLGFNLIRGVVTRSLGGVRGTFTSVLTSIWVIVKSIFTNIWKFITNIFGYILKATRASWNFIKLAITNPTRAILITVRTIFTTLSKAVRTIFTVLSKGVKAIWNGLKNAVVNTARVLYNLLKNRFELLRKILSSITNALSKGIRATWNFLKNTVVNTAKTLYNSVRNIFSTMSKILRSITSALSSAVRKTFNVLKNAVVTTIRLLYNTLRNIFTTLRKIITGIVKGLKDAVTGNFRGLKDNAVKLITQTKNSIINGFKAMYNAGKSWINKLKNFLGDSISGFKSVAKKVGNGVANGAIGGLNAMIDGINSLSDKIMSKKLIKKKIPTLSTGTGIQTDGNGLLKRGTKAVVNDKGPGNGKGPNGHKELIYRRGGKIEQPIGRNKRVSLRRGDGVINGAQSQSFLPHLSTGTVMDRLFGSGAKGSNKKPKDKKKWYEKAGDNIGKGWDATKDFGKDVATTAGKGIKSVMKGIGDVWDYASNPSKLINKVMGGLGIDFSGIKGAMGGFIGWGAKKLKDGMVDLVKGWFDSEGGGGGDGSSFTKFGKTTPYSPDKPVPGYPTAFNGGRHYGIDYSTPSGTVITAPTAGVVKKQSNQGGGLVARLLGGKVAQYFLHLSDILKTGRVKQGEKFAKTGNSGQWTTGPHLHYQVENPASAELTNKNTMDPEKFLSGKGGGSKAANKWAPEIRQAAKRMKVKLTSTELQGIIAQINRESNGNASVTQGNIGDINNLRGTPARGLLQYVPSTFASYKMKGHGNITSGYDQLLAFFNNSNWRKDLPHGKSGWSPTGSRRFATGGIIKSSGLYNLAEEGHEEVVIPTDPRRSTDAMKLIAYATNKVQGKPKGNKRPNQVSNTNTGSNDEMLRALMQLVSGQQEEINLLKQLVVSNQDIVDKPVMGEKDVSKQQGKRTAMMAWNFGGGIN</sequence>
<evidence type="ECO:0000256" key="6">
    <source>
        <dbReference type="SAM" id="Coils"/>
    </source>
</evidence>
<keyword evidence="6" id="KW-0175">Coiled coil</keyword>
<evidence type="ECO:0000256" key="2">
    <source>
        <dbReference type="ARBA" id="ARBA00001947"/>
    </source>
</evidence>
<gene>
    <name evidence="11" type="ORF">PYH69_09520</name>
</gene>
<comment type="catalytic activity">
    <reaction evidence="1">
        <text>Hydrolysis of the -Gly-|-Gly- bond in the pentaglycine inter-peptide link joining staphylococcal cell wall peptidoglycans.</text>
        <dbReference type="EC" id="3.4.24.75"/>
    </reaction>
</comment>
<keyword evidence="8" id="KW-0472">Membrane</keyword>
<dbReference type="PANTHER" id="PTHR37813:SF1">
    <property type="entry name" value="FELS-2 PROPHAGE PROTEIN"/>
    <property type="match status" value="1"/>
</dbReference>
<dbReference type="CDD" id="cd12797">
    <property type="entry name" value="M23_peptidase"/>
    <property type="match status" value="1"/>
</dbReference>
<dbReference type="SUPFAM" id="SSF51261">
    <property type="entry name" value="Duplicated hybrid motif"/>
    <property type="match status" value="1"/>
</dbReference>